<dbReference type="Proteomes" id="UP001556367">
    <property type="component" value="Unassembled WGS sequence"/>
</dbReference>
<evidence type="ECO:0000256" key="1">
    <source>
        <dbReference type="SAM" id="MobiDB-lite"/>
    </source>
</evidence>
<keyword evidence="2" id="KW-0472">Membrane</keyword>
<gene>
    <name evidence="3" type="ORF">HGRIS_008436</name>
</gene>
<feature type="transmembrane region" description="Helical" evidence="2">
    <location>
        <begin position="6"/>
        <end position="28"/>
    </location>
</feature>
<dbReference type="CDD" id="cd12087">
    <property type="entry name" value="TM_EGFR-like"/>
    <property type="match status" value="1"/>
</dbReference>
<comment type="caution">
    <text evidence="3">The sequence shown here is derived from an EMBL/GenBank/DDBJ whole genome shotgun (WGS) entry which is preliminary data.</text>
</comment>
<evidence type="ECO:0000313" key="3">
    <source>
        <dbReference type="EMBL" id="KAL0951764.1"/>
    </source>
</evidence>
<accession>A0ABR3J7Y8</accession>
<feature type="compositionally biased region" description="Low complexity" evidence="1">
    <location>
        <begin position="135"/>
        <end position="151"/>
    </location>
</feature>
<feature type="region of interest" description="Disordered" evidence="1">
    <location>
        <begin position="86"/>
        <end position="198"/>
    </location>
</feature>
<keyword evidence="4" id="KW-1185">Reference proteome</keyword>
<evidence type="ECO:0000313" key="4">
    <source>
        <dbReference type="Proteomes" id="UP001556367"/>
    </source>
</evidence>
<reference evidence="4" key="1">
    <citation type="submission" date="2024-06" db="EMBL/GenBank/DDBJ databases">
        <title>Multi-omics analyses provide insights into the biosynthesis of the anticancer antibiotic pleurotin in Hohenbuehelia grisea.</title>
        <authorList>
            <person name="Weaver J.A."/>
            <person name="Alberti F."/>
        </authorList>
    </citation>
    <scope>NUCLEOTIDE SEQUENCE [LARGE SCALE GENOMIC DNA]</scope>
    <source>
        <strain evidence="4">T-177</strain>
    </source>
</reference>
<sequence>MSTGAIAGIAVGIVAFLILLAAIVWLMFRQRKVMRKLHEKAATYRAPLDDDDNRYSPVATGPSTGFGTASSVVPFTVGAPTEYTIPSEYPSGSTSVPSTYGPSTPVPLSAQTHQRKRVANAAGSGGTLDELHLHPGMGAPAASSSGSSGSAYEDARSLSAQRPYPPEKRANEPTVLEHRPPSPAMSASGFSDAPPAYS</sequence>
<organism evidence="3 4">
    <name type="scientific">Hohenbuehelia grisea</name>
    <dbReference type="NCBI Taxonomy" id="104357"/>
    <lineage>
        <taxon>Eukaryota</taxon>
        <taxon>Fungi</taxon>
        <taxon>Dikarya</taxon>
        <taxon>Basidiomycota</taxon>
        <taxon>Agaricomycotina</taxon>
        <taxon>Agaricomycetes</taxon>
        <taxon>Agaricomycetidae</taxon>
        <taxon>Agaricales</taxon>
        <taxon>Pleurotineae</taxon>
        <taxon>Pleurotaceae</taxon>
        <taxon>Hohenbuehelia</taxon>
    </lineage>
</organism>
<feature type="compositionally biased region" description="Basic and acidic residues" evidence="1">
    <location>
        <begin position="165"/>
        <end position="180"/>
    </location>
</feature>
<dbReference type="EMBL" id="JASNQZ010000011">
    <property type="protein sequence ID" value="KAL0951764.1"/>
    <property type="molecule type" value="Genomic_DNA"/>
</dbReference>
<proteinExistence type="predicted"/>
<name>A0ABR3J7Y8_9AGAR</name>
<evidence type="ECO:0000256" key="2">
    <source>
        <dbReference type="SAM" id="Phobius"/>
    </source>
</evidence>
<keyword evidence="2" id="KW-1133">Transmembrane helix</keyword>
<keyword evidence="2" id="KW-0812">Transmembrane</keyword>
<feature type="compositionally biased region" description="Polar residues" evidence="1">
    <location>
        <begin position="90"/>
        <end position="102"/>
    </location>
</feature>
<protein>
    <submittedName>
        <fullName evidence="3">Uncharacterized protein</fullName>
    </submittedName>
</protein>